<dbReference type="PANTHER" id="PTHR43163:SF7">
    <property type="entry name" value="DIPEPTIDE-TRANSPORT INTEGRAL MEMBRANE PROTEIN ABC TRANSPORTER DPPB-RELATED"/>
    <property type="match status" value="1"/>
</dbReference>
<evidence type="ECO:0000256" key="6">
    <source>
        <dbReference type="ARBA" id="ARBA00023136"/>
    </source>
</evidence>
<sequence>MGRYVLRRLLQLIPVFIGTTFLIYWLVWSLPGDPFAGKCGDRPCPEAFVAAMTAKFNLGDPVVVQYGKYMMNLLQGDFGITFSGISVGDRIATAYPNTIRLALVALAIEAVIGISAGILTGLRGRGFLDNLVLVTTLFLISLPVFVTGFVLQIVLGFELGWIKTTVSESPAPWGQLIVPGFVLGSLSMAYVTRLTRSSIAENRRSDYVRTAVAKGLPQSRVVGVHLLRNSAIPVITFLGTDLGSLMGGAIITEGIFNIKGIGNLVYRGILSKEGVIVTGVVTLLVMVYLLSNLIVDMLYAVLDPRIRYD</sequence>
<dbReference type="Pfam" id="PF19300">
    <property type="entry name" value="BPD_transp_1_N"/>
    <property type="match status" value="1"/>
</dbReference>
<gene>
    <name evidence="9" type="ORF">GPZ80_24405</name>
</gene>
<keyword evidence="4 7" id="KW-0812">Transmembrane</keyword>
<keyword evidence="10" id="KW-1185">Reference proteome</keyword>
<comment type="subcellular location">
    <subcellularLocation>
        <location evidence="1 7">Cell membrane</location>
        <topology evidence="1 7">Multi-pass membrane protein</topology>
    </subcellularLocation>
</comment>
<dbReference type="Proteomes" id="UP000734823">
    <property type="component" value="Unassembled WGS sequence"/>
</dbReference>
<protein>
    <submittedName>
        <fullName evidence="9">ABC transporter permease</fullName>
    </submittedName>
</protein>
<dbReference type="InterPro" id="IPR000515">
    <property type="entry name" value="MetI-like"/>
</dbReference>
<dbReference type="SUPFAM" id="SSF161098">
    <property type="entry name" value="MetI-like"/>
    <property type="match status" value="1"/>
</dbReference>
<dbReference type="PROSITE" id="PS50928">
    <property type="entry name" value="ABC_TM1"/>
    <property type="match status" value="1"/>
</dbReference>
<dbReference type="EMBL" id="JABVED010000015">
    <property type="protein sequence ID" value="MBC6450304.1"/>
    <property type="molecule type" value="Genomic_DNA"/>
</dbReference>
<dbReference type="Pfam" id="PF00528">
    <property type="entry name" value="BPD_transp_1"/>
    <property type="match status" value="1"/>
</dbReference>
<feature type="transmembrane region" description="Helical" evidence="7">
    <location>
        <begin position="131"/>
        <end position="153"/>
    </location>
</feature>
<dbReference type="PANTHER" id="PTHR43163">
    <property type="entry name" value="DIPEPTIDE TRANSPORT SYSTEM PERMEASE PROTEIN DPPB-RELATED"/>
    <property type="match status" value="1"/>
</dbReference>
<proteinExistence type="inferred from homology"/>
<evidence type="ECO:0000256" key="1">
    <source>
        <dbReference type="ARBA" id="ARBA00004651"/>
    </source>
</evidence>
<dbReference type="InterPro" id="IPR035906">
    <property type="entry name" value="MetI-like_sf"/>
</dbReference>
<dbReference type="RefSeq" id="WP_187223403.1">
    <property type="nucleotide sequence ID" value="NZ_JABVED010000015.1"/>
</dbReference>
<reference evidence="9 10" key="1">
    <citation type="submission" date="2020-06" db="EMBL/GenBank/DDBJ databases">
        <title>Actinokineospora xiongansis sp. nov., isolated from soil of Baiyangdian.</title>
        <authorList>
            <person name="Zhang X."/>
        </authorList>
    </citation>
    <scope>NUCLEOTIDE SEQUENCE [LARGE SCALE GENOMIC DNA]</scope>
    <source>
        <strain evidence="9 10">HBU206404</strain>
    </source>
</reference>
<accession>A0ABR7LD36</accession>
<dbReference type="CDD" id="cd06261">
    <property type="entry name" value="TM_PBP2"/>
    <property type="match status" value="1"/>
</dbReference>
<feature type="transmembrane region" description="Helical" evidence="7">
    <location>
        <begin position="275"/>
        <end position="302"/>
    </location>
</feature>
<keyword evidence="2 7" id="KW-0813">Transport</keyword>
<dbReference type="Gene3D" id="1.10.3720.10">
    <property type="entry name" value="MetI-like"/>
    <property type="match status" value="1"/>
</dbReference>
<keyword evidence="6 7" id="KW-0472">Membrane</keyword>
<feature type="transmembrane region" description="Helical" evidence="7">
    <location>
        <begin position="99"/>
        <end position="119"/>
    </location>
</feature>
<organism evidence="9 10">
    <name type="scientific">Actinokineospora xionganensis</name>
    <dbReference type="NCBI Taxonomy" id="2684470"/>
    <lineage>
        <taxon>Bacteria</taxon>
        <taxon>Bacillati</taxon>
        <taxon>Actinomycetota</taxon>
        <taxon>Actinomycetes</taxon>
        <taxon>Pseudonocardiales</taxon>
        <taxon>Pseudonocardiaceae</taxon>
        <taxon>Actinokineospora</taxon>
    </lineage>
</organism>
<feature type="domain" description="ABC transmembrane type-1" evidence="8">
    <location>
        <begin position="95"/>
        <end position="299"/>
    </location>
</feature>
<dbReference type="InterPro" id="IPR045621">
    <property type="entry name" value="BPD_transp_1_N"/>
</dbReference>
<evidence type="ECO:0000259" key="8">
    <source>
        <dbReference type="PROSITE" id="PS50928"/>
    </source>
</evidence>
<evidence type="ECO:0000313" key="10">
    <source>
        <dbReference type="Proteomes" id="UP000734823"/>
    </source>
</evidence>
<keyword evidence="3" id="KW-1003">Cell membrane</keyword>
<evidence type="ECO:0000256" key="5">
    <source>
        <dbReference type="ARBA" id="ARBA00022989"/>
    </source>
</evidence>
<evidence type="ECO:0000256" key="3">
    <source>
        <dbReference type="ARBA" id="ARBA00022475"/>
    </source>
</evidence>
<evidence type="ECO:0000256" key="4">
    <source>
        <dbReference type="ARBA" id="ARBA00022692"/>
    </source>
</evidence>
<comment type="caution">
    <text evidence="9">The sequence shown here is derived from an EMBL/GenBank/DDBJ whole genome shotgun (WGS) entry which is preliminary data.</text>
</comment>
<name>A0ABR7LD36_9PSEU</name>
<evidence type="ECO:0000256" key="7">
    <source>
        <dbReference type="RuleBase" id="RU363032"/>
    </source>
</evidence>
<feature type="transmembrane region" description="Helical" evidence="7">
    <location>
        <begin position="9"/>
        <end position="28"/>
    </location>
</feature>
<keyword evidence="5 7" id="KW-1133">Transmembrane helix</keyword>
<evidence type="ECO:0000256" key="2">
    <source>
        <dbReference type="ARBA" id="ARBA00022448"/>
    </source>
</evidence>
<comment type="similarity">
    <text evidence="7">Belongs to the binding-protein-dependent transport system permease family.</text>
</comment>
<evidence type="ECO:0000313" key="9">
    <source>
        <dbReference type="EMBL" id="MBC6450304.1"/>
    </source>
</evidence>
<feature type="transmembrane region" description="Helical" evidence="7">
    <location>
        <begin position="173"/>
        <end position="194"/>
    </location>
</feature>